<dbReference type="GO" id="GO:0016757">
    <property type="term" value="F:glycosyltransferase activity"/>
    <property type="evidence" value="ECO:0007669"/>
    <property type="project" value="UniProtKB-KW"/>
</dbReference>
<dbReference type="GO" id="GO:0012505">
    <property type="term" value="C:endomembrane system"/>
    <property type="evidence" value="ECO:0007669"/>
    <property type="project" value="UniProtKB-SubCell"/>
</dbReference>
<keyword evidence="13" id="KW-1185">Reference proteome</keyword>
<evidence type="ECO:0000256" key="9">
    <source>
        <dbReference type="ARBA" id="ARBA00037847"/>
    </source>
</evidence>
<evidence type="ECO:0000256" key="7">
    <source>
        <dbReference type="ARBA" id="ARBA00022989"/>
    </source>
</evidence>
<reference evidence="13" key="1">
    <citation type="submission" date="2003-08" db="EMBL/GenBank/DDBJ databases">
        <authorList>
            <person name="Birren B."/>
            <person name="Nusbaum C."/>
            <person name="Abebe A."/>
            <person name="Abouelleil A."/>
            <person name="Adekoya E."/>
            <person name="Ait-zahra M."/>
            <person name="Allen N."/>
            <person name="Allen T."/>
            <person name="An P."/>
            <person name="Anderson M."/>
            <person name="Anderson S."/>
            <person name="Arachchi H."/>
            <person name="Armbruster J."/>
            <person name="Bachantsang P."/>
            <person name="Baldwin J."/>
            <person name="Barry A."/>
            <person name="Bayul T."/>
            <person name="Blitshsteyn B."/>
            <person name="Bloom T."/>
            <person name="Blye J."/>
            <person name="Boguslavskiy L."/>
            <person name="Borowsky M."/>
            <person name="Boukhgalter B."/>
            <person name="Brunache A."/>
            <person name="Butler J."/>
            <person name="Calixte N."/>
            <person name="Calvo S."/>
            <person name="Camarata J."/>
            <person name="Campo K."/>
            <person name="Chang J."/>
            <person name="Cheshatsang Y."/>
            <person name="Citroen M."/>
            <person name="Collymore A."/>
            <person name="Considine T."/>
            <person name="Cook A."/>
            <person name="Cooke P."/>
            <person name="Corum B."/>
            <person name="Cuomo C."/>
            <person name="David R."/>
            <person name="Dawoe T."/>
            <person name="Degray S."/>
            <person name="Dodge S."/>
            <person name="Dooley K."/>
            <person name="Dorje P."/>
            <person name="Dorjee K."/>
            <person name="Dorris L."/>
            <person name="Duffey N."/>
            <person name="Dupes A."/>
            <person name="Elkins T."/>
            <person name="Engels R."/>
            <person name="Erickson J."/>
            <person name="Farina A."/>
            <person name="Faro S."/>
            <person name="Ferreira P."/>
            <person name="Fischer H."/>
            <person name="Fitzgerald M."/>
            <person name="Foley K."/>
            <person name="Gage D."/>
            <person name="Galagan J."/>
            <person name="Gearin G."/>
            <person name="Gnerre S."/>
            <person name="Gnirke A."/>
            <person name="Goyette A."/>
            <person name="Graham J."/>
            <person name="Grandbois E."/>
            <person name="Gyaltsen K."/>
            <person name="Hafez N."/>
            <person name="Hagopian D."/>
            <person name="Hagos B."/>
            <person name="Hall J."/>
            <person name="Hatcher B."/>
            <person name="Heller A."/>
            <person name="Higgins H."/>
            <person name="Honan T."/>
            <person name="Horn A."/>
            <person name="Houde N."/>
            <person name="Hughes L."/>
            <person name="Hulme W."/>
            <person name="Husby E."/>
            <person name="Iliev I."/>
            <person name="Jaffe D."/>
            <person name="Jones C."/>
            <person name="Kamal M."/>
            <person name="Kamat A."/>
            <person name="Kamvysselis M."/>
            <person name="Karlsson E."/>
            <person name="Kells C."/>
            <person name="Kieu A."/>
            <person name="Kisner P."/>
            <person name="Kodira C."/>
            <person name="Kulbokas E."/>
            <person name="Labutti K."/>
            <person name="Lama D."/>
            <person name="Landers T."/>
            <person name="Leger J."/>
            <person name="Levine S."/>
            <person name="Lewis D."/>
            <person name="Lewis T."/>
            <person name="Lindblad-toh K."/>
            <person name="Liu X."/>
            <person name="Lokyitsang T."/>
            <person name="Lokyitsang Y."/>
            <person name="Lucien O."/>
            <person name="Lui A."/>
            <person name="Ma L.J."/>
            <person name="Mabbitt R."/>
            <person name="Macdonald J."/>
            <person name="Maclean C."/>
            <person name="Major J."/>
            <person name="Manning J."/>
            <person name="Marabella R."/>
            <person name="Maru K."/>
            <person name="Matthews C."/>
            <person name="Mauceli E."/>
            <person name="Mccarthy M."/>
            <person name="Mcdonough S."/>
            <person name="Mcghee T."/>
            <person name="Meldrim J."/>
            <person name="Meneus L."/>
            <person name="Mesirov J."/>
            <person name="Mihalev A."/>
            <person name="Mihova T."/>
            <person name="Mikkelsen T."/>
            <person name="Mlenga V."/>
            <person name="Moru K."/>
            <person name="Mozes J."/>
            <person name="Mulrain L."/>
            <person name="Munson G."/>
            <person name="Naylor J."/>
            <person name="Newes C."/>
            <person name="Nguyen C."/>
            <person name="Nguyen N."/>
            <person name="Nguyen T."/>
            <person name="Nicol R."/>
            <person name="Nielsen C."/>
            <person name="Nizzari M."/>
            <person name="Norbu C."/>
            <person name="Norbu N."/>
            <person name="O'donnell P."/>
            <person name="Okoawo O."/>
            <person name="O'leary S."/>
            <person name="Omotosho B."/>
            <person name="O'neill K."/>
            <person name="Osman S."/>
            <person name="Parker S."/>
            <person name="Perrin D."/>
            <person name="Phunkhang P."/>
            <person name="Piqani B."/>
            <person name="Purcell S."/>
            <person name="Rachupka T."/>
            <person name="Ramasamy U."/>
            <person name="Rameau R."/>
            <person name="Ray V."/>
            <person name="Raymond C."/>
            <person name="Retta R."/>
            <person name="Richardson S."/>
            <person name="Rise C."/>
            <person name="Rodriguez J."/>
            <person name="Rogers J."/>
            <person name="Rogov P."/>
            <person name="Rutman M."/>
            <person name="Schupbach R."/>
            <person name="Seaman C."/>
            <person name="Settipalli S."/>
            <person name="Sharpe T."/>
            <person name="Sheridan J."/>
            <person name="Sherpa N."/>
            <person name="Shi J."/>
            <person name="Smirnov S."/>
            <person name="Smith C."/>
            <person name="Sougnez C."/>
            <person name="Spencer B."/>
            <person name="Stalker J."/>
            <person name="Stange-thomann N."/>
            <person name="Stavropoulos S."/>
            <person name="Stetson K."/>
            <person name="Stone C."/>
            <person name="Stone S."/>
            <person name="Stubbs M."/>
            <person name="Talamas J."/>
            <person name="Tchuinga P."/>
            <person name="Tenzing P."/>
            <person name="Tesfaye S."/>
            <person name="Theodore J."/>
            <person name="Thoulutsang Y."/>
            <person name="Topham K."/>
            <person name="Towey S."/>
            <person name="Tsamla T."/>
            <person name="Tsomo N."/>
            <person name="Vallee D."/>
            <person name="Vassiliev H."/>
            <person name="Venkataraman V."/>
            <person name="Vinson J."/>
            <person name="Vo A."/>
            <person name="Wade C."/>
            <person name="Wang S."/>
            <person name="Wangchuk T."/>
            <person name="Wangdi T."/>
            <person name="Whittaker C."/>
            <person name="Wilkinson J."/>
            <person name="Wu Y."/>
            <person name="Wyman D."/>
            <person name="Yadav S."/>
            <person name="Yang S."/>
            <person name="Yang X."/>
            <person name="Yeager S."/>
            <person name="Yee E."/>
            <person name="Young G."/>
            <person name="Zainoun J."/>
            <person name="Zembeck L."/>
            <person name="Zimmer A."/>
            <person name="Zody M."/>
            <person name="Lander E."/>
        </authorList>
    </citation>
    <scope>NUCLEOTIDE SEQUENCE [LARGE SCALE GENOMIC DNA]</scope>
</reference>
<sequence length="359" mass="41422">ISYFFGKRIHRMNRRGCSTAIPTIIFAFVLCLILACGIVLYDVTSIRNYVNGRSRLNRKISAFYYDRFYDEIPETRKTADEPVKHKNESPTALDDIFISVKTTGKFHQSRVQIIIDTWFRDAKLQTYFFTDIDDANFVQQTGGHMVNTLCNKTHTRKDLSCKLGAEYDHYMKSNKRWWCHFDDDNYVNVGRLVAMLRDVNHTKDFYIGKPSLNYPFVTTYEGEEVRFWFATGGAGLCISRALAIKMKPWCSDGGIYQTSEKLRAPDDCTLGFIISNRLAVQLTESNLLHSHLEILNKLNPATLTEQVVSLSYGLGAKRQNFIQLNDSRFNIPISEDPTRFRTLHCIIQSDLCKHSVRPY</sequence>
<evidence type="ECO:0000259" key="11">
    <source>
        <dbReference type="Pfam" id="PF02434"/>
    </source>
</evidence>
<evidence type="ECO:0000256" key="4">
    <source>
        <dbReference type="ARBA" id="ARBA00022679"/>
    </source>
</evidence>
<keyword evidence="8 10" id="KW-0472">Membrane</keyword>
<dbReference type="Ensembl" id="ENSCSAVT00000009748.1">
    <property type="protein sequence ID" value="ENSCSAVP00000009630.1"/>
    <property type="gene ID" value="ENSCSAVG00000005652.1"/>
</dbReference>
<keyword evidence="5 10" id="KW-0812">Transmembrane</keyword>
<reference evidence="12" key="2">
    <citation type="submission" date="2025-08" db="UniProtKB">
        <authorList>
            <consortium name="Ensembl"/>
        </authorList>
    </citation>
    <scope>IDENTIFICATION</scope>
</reference>
<dbReference type="AlphaFoldDB" id="H2YWB9"/>
<proteinExistence type="inferred from homology"/>
<feature type="domain" description="Fringe-like glycosyltransferase" evidence="11">
    <location>
        <begin position="90"/>
        <end position="339"/>
    </location>
</feature>
<dbReference type="OMA" id="GSHFVDT"/>
<evidence type="ECO:0000313" key="12">
    <source>
        <dbReference type="Ensembl" id="ENSCSAVP00000009630.1"/>
    </source>
</evidence>
<evidence type="ECO:0000256" key="8">
    <source>
        <dbReference type="ARBA" id="ARBA00023136"/>
    </source>
</evidence>
<evidence type="ECO:0000256" key="10">
    <source>
        <dbReference type="SAM" id="Phobius"/>
    </source>
</evidence>
<dbReference type="InParanoid" id="H2YWB9"/>
<dbReference type="Pfam" id="PF02434">
    <property type="entry name" value="Fringe"/>
    <property type="match status" value="1"/>
</dbReference>
<dbReference type="STRING" id="51511.ENSCSAVP00000009630"/>
<feature type="transmembrane region" description="Helical" evidence="10">
    <location>
        <begin position="20"/>
        <end position="41"/>
    </location>
</feature>
<accession>H2YWB9</accession>
<keyword evidence="3" id="KW-0328">Glycosyltransferase</keyword>
<dbReference type="InterPro" id="IPR003378">
    <property type="entry name" value="Fringe-like_glycosylTrfase"/>
</dbReference>
<evidence type="ECO:0000256" key="1">
    <source>
        <dbReference type="ARBA" id="ARBA00004606"/>
    </source>
</evidence>
<keyword evidence="7 10" id="KW-1133">Transmembrane helix</keyword>
<organism evidence="12 13">
    <name type="scientific">Ciona savignyi</name>
    <name type="common">Pacific transparent sea squirt</name>
    <dbReference type="NCBI Taxonomy" id="51511"/>
    <lineage>
        <taxon>Eukaryota</taxon>
        <taxon>Metazoa</taxon>
        <taxon>Chordata</taxon>
        <taxon>Tunicata</taxon>
        <taxon>Ascidiacea</taxon>
        <taxon>Phlebobranchia</taxon>
        <taxon>Cionidae</taxon>
        <taxon>Ciona</taxon>
    </lineage>
</organism>
<keyword evidence="4" id="KW-0808">Transferase</keyword>
<keyword evidence="6" id="KW-0735">Signal-anchor</keyword>
<evidence type="ECO:0000313" key="13">
    <source>
        <dbReference type="Proteomes" id="UP000007875"/>
    </source>
</evidence>
<protein>
    <recommendedName>
        <fullName evidence="11">Fringe-like glycosyltransferase domain-containing protein</fullName>
    </recommendedName>
</protein>
<dbReference type="GO" id="GO:0016020">
    <property type="term" value="C:membrane"/>
    <property type="evidence" value="ECO:0007669"/>
    <property type="project" value="UniProtKB-SubCell"/>
</dbReference>
<dbReference type="HOGENOM" id="CLU_056611_0_1_1"/>
<reference evidence="12" key="3">
    <citation type="submission" date="2025-09" db="UniProtKB">
        <authorList>
            <consortium name="Ensembl"/>
        </authorList>
    </citation>
    <scope>IDENTIFICATION</scope>
</reference>
<comment type="similarity">
    <text evidence="2">Belongs to the glycosyltransferase 31 family.</text>
</comment>
<comment type="subcellular location">
    <subcellularLocation>
        <location evidence="9">Endomembrane system</location>
        <topology evidence="9">Single-pass membrane protein</topology>
    </subcellularLocation>
    <subcellularLocation>
        <location evidence="1">Membrane</location>
        <topology evidence="1">Single-pass type II membrane protein</topology>
    </subcellularLocation>
</comment>
<dbReference type="Proteomes" id="UP000007875">
    <property type="component" value="Unassembled WGS sequence"/>
</dbReference>
<evidence type="ECO:0000256" key="5">
    <source>
        <dbReference type="ARBA" id="ARBA00022692"/>
    </source>
</evidence>
<evidence type="ECO:0000256" key="3">
    <source>
        <dbReference type="ARBA" id="ARBA00022676"/>
    </source>
</evidence>
<name>H2YWB9_CIOSA</name>
<evidence type="ECO:0000256" key="2">
    <source>
        <dbReference type="ARBA" id="ARBA00008661"/>
    </source>
</evidence>
<dbReference type="Gene3D" id="3.90.550.50">
    <property type="match status" value="1"/>
</dbReference>
<dbReference type="PANTHER" id="PTHR10811">
    <property type="entry name" value="FRINGE-RELATED"/>
    <property type="match status" value="1"/>
</dbReference>
<evidence type="ECO:0000256" key="6">
    <source>
        <dbReference type="ARBA" id="ARBA00022968"/>
    </source>
</evidence>
<dbReference type="GeneTree" id="ENSGT00940000164195"/>
<dbReference type="eggNOG" id="ENOG502QV30">
    <property type="taxonomic scope" value="Eukaryota"/>
</dbReference>